<accession>V4RA60</accession>
<dbReference type="eggNOG" id="COG0489">
    <property type="taxonomic scope" value="Bacteria"/>
</dbReference>
<dbReference type="InterPro" id="IPR005702">
    <property type="entry name" value="Wzc-like_C"/>
</dbReference>
<dbReference type="InterPro" id="IPR027417">
    <property type="entry name" value="P-loop_NTPase"/>
</dbReference>
<gene>
    <name evidence="3" type="ORF">N177_3124</name>
</gene>
<dbReference type="PANTHER" id="PTHR32309:SF13">
    <property type="entry name" value="FERRIC ENTEROBACTIN TRANSPORT PROTEIN FEPE"/>
    <property type="match status" value="1"/>
</dbReference>
<dbReference type="Gene3D" id="3.40.50.300">
    <property type="entry name" value="P-loop containing nucleotide triphosphate hydrolases"/>
    <property type="match status" value="1"/>
</dbReference>
<dbReference type="AlphaFoldDB" id="V4RA60"/>
<organism evidence="3 4">
    <name type="scientific">Lutibaculum baratangense AMV1</name>
    <dbReference type="NCBI Taxonomy" id="631454"/>
    <lineage>
        <taxon>Bacteria</taxon>
        <taxon>Pseudomonadati</taxon>
        <taxon>Pseudomonadota</taxon>
        <taxon>Alphaproteobacteria</taxon>
        <taxon>Hyphomicrobiales</taxon>
        <taxon>Tepidamorphaceae</taxon>
        <taxon>Lutibaculum</taxon>
    </lineage>
</organism>
<dbReference type="STRING" id="631454.N177_3124"/>
<comment type="caution">
    <text evidence="3">The sequence shown here is derived from an EMBL/GenBank/DDBJ whole genome shotgun (WGS) entry which is preliminary data.</text>
</comment>
<keyword evidence="1" id="KW-0547">Nucleotide-binding</keyword>
<dbReference type="GO" id="GO:0005886">
    <property type="term" value="C:plasma membrane"/>
    <property type="evidence" value="ECO:0007669"/>
    <property type="project" value="TreeGrafter"/>
</dbReference>
<dbReference type="Proteomes" id="UP000017819">
    <property type="component" value="Unassembled WGS sequence"/>
</dbReference>
<protein>
    <submittedName>
        <fullName evidence="3">Exopolysaccharide biosynthesis</fullName>
    </submittedName>
</protein>
<evidence type="ECO:0000313" key="4">
    <source>
        <dbReference type="Proteomes" id="UP000017819"/>
    </source>
</evidence>
<dbReference type="RefSeq" id="WP_023433243.1">
    <property type="nucleotide sequence ID" value="NZ_AWXZ01000039.1"/>
</dbReference>
<keyword evidence="4" id="KW-1185">Reference proteome</keyword>
<evidence type="ECO:0000256" key="2">
    <source>
        <dbReference type="ARBA" id="ARBA00022840"/>
    </source>
</evidence>
<proteinExistence type="predicted"/>
<dbReference type="InterPro" id="IPR050445">
    <property type="entry name" value="Bact_polysacc_biosynth/exp"/>
</dbReference>
<keyword evidence="2" id="KW-0067">ATP-binding</keyword>
<name>V4RA60_9HYPH</name>
<evidence type="ECO:0000313" key="3">
    <source>
        <dbReference type="EMBL" id="ESR23056.1"/>
    </source>
</evidence>
<dbReference type="GO" id="GO:0004713">
    <property type="term" value="F:protein tyrosine kinase activity"/>
    <property type="evidence" value="ECO:0007669"/>
    <property type="project" value="TreeGrafter"/>
</dbReference>
<dbReference type="PANTHER" id="PTHR32309">
    <property type="entry name" value="TYROSINE-PROTEIN KINASE"/>
    <property type="match status" value="1"/>
</dbReference>
<evidence type="ECO:0000256" key="1">
    <source>
        <dbReference type="ARBA" id="ARBA00022741"/>
    </source>
</evidence>
<sequence length="266" mass="28994">MDQLSSLLNPSTPQLETSASAALPLPNAARAAMENAHQAWSELPEMAIVKRRLHRERVFAASDDQDTRQPLDLMRTKVGRVMKERSWVTIGVTAPTAKCGTTTIALNLAMGLARLSAQRVIMLDLNFRNPRIGSILGAEPKYPLQELLAGRRPLSQCLLRHGTNLAVGITTGAVCNGADLLMEGSTREAMSLLKRRLMADVIVCDLGPMLAGDDVLAFLPLSDCTLLVVSAGRSRKSEVDVCERDLDAYGNLLGVVMNRVPHRFLR</sequence>
<dbReference type="OrthoDB" id="9775724at2"/>
<dbReference type="CDD" id="cd05387">
    <property type="entry name" value="BY-kinase"/>
    <property type="match status" value="1"/>
</dbReference>
<dbReference type="EMBL" id="AWXZ01000039">
    <property type="protein sequence ID" value="ESR23056.1"/>
    <property type="molecule type" value="Genomic_DNA"/>
</dbReference>
<dbReference type="SUPFAM" id="SSF52540">
    <property type="entry name" value="P-loop containing nucleoside triphosphate hydrolases"/>
    <property type="match status" value="1"/>
</dbReference>
<reference evidence="3 4" key="1">
    <citation type="journal article" date="2014" name="Genome Announc.">
        <title>Draft Genome Sequence of Lutibaculum baratangense Strain AMV1T, Isolated from a Mud Volcano in Andamans, India.</title>
        <authorList>
            <person name="Singh A."/>
            <person name="Sreenivas A."/>
            <person name="Sathyanarayana Reddy G."/>
            <person name="Pinnaka A.K."/>
            <person name="Shivaji S."/>
        </authorList>
    </citation>
    <scope>NUCLEOTIDE SEQUENCE [LARGE SCALE GENOMIC DNA]</scope>
    <source>
        <strain evidence="3 4">AMV1</strain>
    </source>
</reference>